<dbReference type="CDD" id="cd17370">
    <property type="entry name" value="MFS_MJ1317_like"/>
    <property type="match status" value="1"/>
</dbReference>
<dbReference type="RefSeq" id="WP_210099671.1">
    <property type="nucleotide sequence ID" value="NZ_BAABLK010000022.1"/>
</dbReference>
<feature type="region of interest" description="Disordered" evidence="5">
    <location>
        <begin position="1"/>
        <end position="34"/>
    </location>
</feature>
<reference evidence="9" key="1">
    <citation type="journal article" date="2019" name="Int. J. Syst. Evol. Microbiol.">
        <title>The Global Catalogue of Microorganisms (GCM) 10K type strain sequencing project: providing services to taxonomists for standard genome sequencing and annotation.</title>
        <authorList>
            <consortium name="The Broad Institute Genomics Platform"/>
            <consortium name="The Broad Institute Genome Sequencing Center for Infectious Disease"/>
            <person name="Wu L."/>
            <person name="Ma J."/>
        </authorList>
    </citation>
    <scope>NUCLEOTIDE SEQUENCE [LARGE SCALE GENOMIC DNA]</scope>
    <source>
        <strain evidence="9">JCM 18952</strain>
    </source>
</reference>
<dbReference type="InterPro" id="IPR011701">
    <property type="entry name" value="MFS"/>
</dbReference>
<dbReference type="SUPFAM" id="SSF103473">
    <property type="entry name" value="MFS general substrate transporter"/>
    <property type="match status" value="1"/>
</dbReference>
<comment type="subcellular location">
    <subcellularLocation>
        <location evidence="1">Cell membrane</location>
        <topology evidence="1">Multi-pass membrane protein</topology>
    </subcellularLocation>
</comment>
<name>A0ABP9TK98_9MICC</name>
<keyword evidence="2 6" id="KW-0812">Transmembrane</keyword>
<evidence type="ECO:0000313" key="8">
    <source>
        <dbReference type="EMBL" id="GAA5226623.1"/>
    </source>
</evidence>
<accession>A0ABP9TK98</accession>
<dbReference type="PROSITE" id="PS50850">
    <property type="entry name" value="MFS"/>
    <property type="match status" value="1"/>
</dbReference>
<keyword evidence="9" id="KW-1185">Reference proteome</keyword>
<gene>
    <name evidence="8" type="ORF">GCM10025778_11560</name>
</gene>
<dbReference type="EMBL" id="BAABLK010000022">
    <property type="protein sequence ID" value="GAA5226623.1"/>
    <property type="molecule type" value="Genomic_DNA"/>
</dbReference>
<feature type="transmembrane region" description="Helical" evidence="6">
    <location>
        <begin position="286"/>
        <end position="307"/>
    </location>
</feature>
<keyword evidence="3 6" id="KW-1133">Transmembrane helix</keyword>
<keyword evidence="4 6" id="KW-0472">Membrane</keyword>
<evidence type="ECO:0000256" key="5">
    <source>
        <dbReference type="SAM" id="MobiDB-lite"/>
    </source>
</evidence>
<feature type="transmembrane region" description="Helical" evidence="6">
    <location>
        <begin position="319"/>
        <end position="337"/>
    </location>
</feature>
<feature type="transmembrane region" description="Helical" evidence="6">
    <location>
        <begin position="410"/>
        <end position="428"/>
    </location>
</feature>
<comment type="caution">
    <text evidence="8">The sequence shown here is derived from an EMBL/GenBank/DDBJ whole genome shotgun (WGS) entry which is preliminary data.</text>
</comment>
<evidence type="ECO:0000256" key="1">
    <source>
        <dbReference type="ARBA" id="ARBA00004651"/>
    </source>
</evidence>
<evidence type="ECO:0000256" key="4">
    <source>
        <dbReference type="ARBA" id="ARBA00023136"/>
    </source>
</evidence>
<dbReference type="Proteomes" id="UP001501257">
    <property type="component" value="Unassembled WGS sequence"/>
</dbReference>
<dbReference type="Pfam" id="PF07690">
    <property type="entry name" value="MFS_1"/>
    <property type="match status" value="2"/>
</dbReference>
<feature type="transmembrane region" description="Helical" evidence="6">
    <location>
        <begin position="252"/>
        <end position="274"/>
    </location>
</feature>
<dbReference type="Gene3D" id="1.20.1250.20">
    <property type="entry name" value="MFS general substrate transporter like domains"/>
    <property type="match status" value="1"/>
</dbReference>
<organism evidence="8 9">
    <name type="scientific">Paeniglutamicibacter antarcticus</name>
    <dbReference type="NCBI Taxonomy" id="494023"/>
    <lineage>
        <taxon>Bacteria</taxon>
        <taxon>Bacillati</taxon>
        <taxon>Actinomycetota</taxon>
        <taxon>Actinomycetes</taxon>
        <taxon>Micrococcales</taxon>
        <taxon>Micrococcaceae</taxon>
        <taxon>Paeniglutamicibacter</taxon>
    </lineage>
</organism>
<evidence type="ECO:0000313" key="9">
    <source>
        <dbReference type="Proteomes" id="UP001501257"/>
    </source>
</evidence>
<dbReference type="InterPro" id="IPR036259">
    <property type="entry name" value="MFS_trans_sf"/>
</dbReference>
<dbReference type="InterPro" id="IPR020846">
    <property type="entry name" value="MFS_dom"/>
</dbReference>
<proteinExistence type="predicted"/>
<feature type="domain" description="Major facilitator superfamily (MFS) profile" evidence="7">
    <location>
        <begin position="44"/>
        <end position="433"/>
    </location>
</feature>
<evidence type="ECO:0000256" key="6">
    <source>
        <dbReference type="SAM" id="Phobius"/>
    </source>
</evidence>
<evidence type="ECO:0000256" key="2">
    <source>
        <dbReference type="ARBA" id="ARBA00022692"/>
    </source>
</evidence>
<protein>
    <submittedName>
        <fullName evidence="8">MFS transporter</fullName>
    </submittedName>
</protein>
<dbReference type="PANTHER" id="PTHR23518">
    <property type="entry name" value="C-METHYLTRANSFERASE"/>
    <property type="match status" value="1"/>
</dbReference>
<feature type="transmembrane region" description="Helical" evidence="6">
    <location>
        <begin position="196"/>
        <end position="218"/>
    </location>
</feature>
<evidence type="ECO:0000256" key="3">
    <source>
        <dbReference type="ARBA" id="ARBA00022989"/>
    </source>
</evidence>
<sequence>MSEIDDEHEAADKQAGYEPGSGDPTNSASFAPVQEPPGHWLNRGILGVGAASFFSDSGHEFVTSLLPSFLSSTLHSGPAVLGAIEGVSDALLGLSKLAGGPLSNDPSRRAKTASGGYLLTAVATSLIGLSTAVWQVAGLRALAWASRGVRSPARDTLLVSMTPRAAYGRAAGIERAGDNAGAIVGPLLAATLVGLLGIRTTIGLSLIPGLIAAVAIIVTARHARNVLATPVGKRTMGFNLGELRRAGLRRTLLPVSLFELGNLAAMLLILRATTILEAGGRGADTAVTMVILMYACHNAVASATALVGGQLIDRVNPRLVFTLGAGLYVAAYLLFAMDGTHPALLLAGFLLAGAGTGFAETSEQAAVALLLPDRLRGSGYGLLGLVQSFGDLGATVVAGVVWAVFSPTAAFLYAAAWMVAAVISSPDLRTRATVDALR</sequence>
<evidence type="ECO:0000259" key="7">
    <source>
        <dbReference type="PROSITE" id="PS50850"/>
    </source>
</evidence>
<feature type="transmembrane region" description="Helical" evidence="6">
    <location>
        <begin position="117"/>
        <end position="137"/>
    </location>
</feature>
<dbReference type="PANTHER" id="PTHR23518:SF2">
    <property type="entry name" value="MAJOR FACILITATOR SUPERFAMILY TRANSPORTER"/>
    <property type="match status" value="1"/>
</dbReference>